<dbReference type="Pfam" id="PF05137">
    <property type="entry name" value="PilN"/>
    <property type="match status" value="1"/>
</dbReference>
<accession>K6YAZ1</accession>
<reference evidence="1 2" key="1">
    <citation type="journal article" date="2017" name="Antonie Van Leeuwenhoek">
        <title>Rhizobium rhizosphaerae sp. nov., a novel species isolated from rice rhizosphere.</title>
        <authorList>
            <person name="Zhao J.J."/>
            <person name="Zhang J."/>
            <person name="Zhang R.J."/>
            <person name="Zhang C.W."/>
            <person name="Yin H.Q."/>
            <person name="Zhang X.X."/>
        </authorList>
    </citation>
    <scope>NUCLEOTIDE SEQUENCE [LARGE SCALE GENOMIC DNA]</scope>
    <source>
        <strain evidence="1 2">E3</strain>
    </source>
</reference>
<gene>
    <name evidence="1" type="ORF">GLIP_1152</name>
</gene>
<dbReference type="AlphaFoldDB" id="K6YAZ1"/>
<organism evidence="1 2">
    <name type="scientific">Aliiglaciecola lipolytica E3</name>
    <dbReference type="NCBI Taxonomy" id="1127673"/>
    <lineage>
        <taxon>Bacteria</taxon>
        <taxon>Pseudomonadati</taxon>
        <taxon>Pseudomonadota</taxon>
        <taxon>Gammaproteobacteria</taxon>
        <taxon>Alteromonadales</taxon>
        <taxon>Alteromonadaceae</taxon>
        <taxon>Aliiglaciecola</taxon>
    </lineage>
</organism>
<protein>
    <recommendedName>
        <fullName evidence="3">MSHA biogenesis protein MshI</fullName>
    </recommendedName>
</protein>
<evidence type="ECO:0000313" key="1">
    <source>
        <dbReference type="EMBL" id="GAC13793.1"/>
    </source>
</evidence>
<proteinExistence type="predicted"/>
<name>K6YAZ1_9ALTE</name>
<dbReference type="Proteomes" id="UP000006334">
    <property type="component" value="Unassembled WGS sequence"/>
</dbReference>
<comment type="caution">
    <text evidence="1">The sequence shown here is derived from an EMBL/GenBank/DDBJ whole genome shotgun (WGS) entry which is preliminary data.</text>
</comment>
<evidence type="ECO:0000313" key="2">
    <source>
        <dbReference type="Proteomes" id="UP000006334"/>
    </source>
</evidence>
<keyword evidence="2" id="KW-1185">Reference proteome</keyword>
<dbReference type="STRING" id="1127673.GLIP_1152"/>
<sequence>MALLSIVIIVVAWFWADKQQSNVENQIDNLLVQISQKKELVQTLIEAKDARTQDASIVAKVEKHQQELAMKLTILEELDDRKTQRSNGFSNLMLDLANNHHNNLWLTNILLDERSLYLEGTTTDSKALPQWVTQLNQANYFANTEFAGTKMFRNEQQQLQFILSSNLDDIKRSGQ</sequence>
<dbReference type="EMBL" id="BAEN01000022">
    <property type="protein sequence ID" value="GAC13793.1"/>
    <property type="molecule type" value="Genomic_DNA"/>
</dbReference>
<dbReference type="InterPro" id="IPR007813">
    <property type="entry name" value="PilN"/>
</dbReference>
<dbReference type="eggNOG" id="COG3166">
    <property type="taxonomic scope" value="Bacteria"/>
</dbReference>
<evidence type="ECO:0008006" key="3">
    <source>
        <dbReference type="Google" id="ProtNLM"/>
    </source>
</evidence>